<evidence type="ECO:0000313" key="1">
    <source>
        <dbReference type="EMBL" id="UOX33899.1"/>
    </source>
</evidence>
<dbReference type="RefSeq" id="WP_246916466.1">
    <property type="nucleotide sequence ID" value="NZ_CP090145.1"/>
</dbReference>
<proteinExistence type="predicted"/>
<evidence type="ECO:0000313" key="2">
    <source>
        <dbReference type="Proteomes" id="UP000830454"/>
    </source>
</evidence>
<accession>A0ABY4HM12</accession>
<evidence type="ECO:0008006" key="3">
    <source>
        <dbReference type="Google" id="ProtNLM"/>
    </source>
</evidence>
<sequence length="51" mass="5584">MKTVAGAGTCAWMHSSGFIMHDISLDQVKDLRDTYGGGKWCCDSCDKASWL</sequence>
<protein>
    <recommendedName>
        <fullName evidence="3">Natural product</fullName>
    </recommendedName>
</protein>
<gene>
    <name evidence="1" type="ORF">LXD69_17930</name>
</gene>
<organism evidence="1 2">
    <name type="scientific">Flavobacterium sediminilitoris</name>
    <dbReference type="NCBI Taxonomy" id="2024526"/>
    <lineage>
        <taxon>Bacteria</taxon>
        <taxon>Pseudomonadati</taxon>
        <taxon>Bacteroidota</taxon>
        <taxon>Flavobacteriia</taxon>
        <taxon>Flavobacteriales</taxon>
        <taxon>Flavobacteriaceae</taxon>
        <taxon>Flavobacterium</taxon>
    </lineage>
</organism>
<name>A0ABY4HM12_9FLAO</name>
<dbReference type="Proteomes" id="UP000830454">
    <property type="component" value="Chromosome"/>
</dbReference>
<dbReference type="EMBL" id="CP090145">
    <property type="protein sequence ID" value="UOX33899.1"/>
    <property type="molecule type" value="Genomic_DNA"/>
</dbReference>
<reference evidence="1" key="2">
    <citation type="submission" date="2022-04" db="EMBL/GenBank/DDBJ databases">
        <title>Complete Genome Sequence of Flavobacterium sediminilitoris YSM-43, Isolated from a Tidal Sediment.</title>
        <authorList>
            <person name="Lee P.A."/>
        </authorList>
    </citation>
    <scope>NUCLEOTIDE SEQUENCE</scope>
    <source>
        <strain evidence="1">YSM-43</strain>
    </source>
</reference>
<reference evidence="1" key="1">
    <citation type="submission" date="2021-12" db="EMBL/GenBank/DDBJ databases">
        <authorList>
            <person name="Cha I.-T."/>
            <person name="Lee K.-E."/>
            <person name="Park S.-J."/>
        </authorList>
    </citation>
    <scope>NUCLEOTIDE SEQUENCE</scope>
    <source>
        <strain evidence="1">YSM-43</strain>
    </source>
</reference>
<keyword evidence="2" id="KW-1185">Reference proteome</keyword>